<accession>A0ABY3MXT7</accession>
<dbReference type="RefSeq" id="WP_101345446.1">
    <property type="nucleotide sequence ID" value="NZ_PJAI02000006.1"/>
</dbReference>
<keyword evidence="2" id="KW-1185">Reference proteome</keyword>
<evidence type="ECO:0000313" key="1">
    <source>
        <dbReference type="EMBL" id="TYK66028.1"/>
    </source>
</evidence>
<dbReference type="EMBL" id="PJAI02000006">
    <property type="protein sequence ID" value="TYK66028.1"/>
    <property type="molecule type" value="Genomic_DNA"/>
</dbReference>
<evidence type="ECO:0000313" key="2">
    <source>
        <dbReference type="Proteomes" id="UP000815846"/>
    </source>
</evidence>
<reference evidence="1 2" key="1">
    <citation type="submission" date="2019-08" db="EMBL/GenBank/DDBJ databases">
        <title>Microbe sample from Colwellia echini.</title>
        <authorList>
            <person name="Christiansen L."/>
            <person name="Pathiraja D."/>
            <person name="Schultz-Johansen M."/>
            <person name="Choi I.-G."/>
            <person name="Stougaard P."/>
        </authorList>
    </citation>
    <scope>NUCLEOTIDE SEQUENCE [LARGE SCALE GENOMIC DNA]</scope>
    <source>
        <strain evidence="1 2">A3</strain>
    </source>
</reference>
<gene>
    <name evidence="1" type="ORF">CWS31_007070</name>
</gene>
<comment type="caution">
    <text evidence="1">The sequence shown here is derived from an EMBL/GenBank/DDBJ whole genome shotgun (WGS) entry which is preliminary data.</text>
</comment>
<protein>
    <submittedName>
        <fullName evidence="1">Uncharacterized protein</fullName>
    </submittedName>
</protein>
<organism evidence="1 2">
    <name type="scientific">Colwellia echini</name>
    <dbReference type="NCBI Taxonomy" id="1982103"/>
    <lineage>
        <taxon>Bacteria</taxon>
        <taxon>Pseudomonadati</taxon>
        <taxon>Pseudomonadota</taxon>
        <taxon>Gammaproteobacteria</taxon>
        <taxon>Alteromonadales</taxon>
        <taxon>Colwelliaceae</taxon>
        <taxon>Colwellia</taxon>
    </lineage>
</organism>
<proteinExistence type="predicted"/>
<dbReference type="Proteomes" id="UP000815846">
    <property type="component" value="Unassembled WGS sequence"/>
</dbReference>
<sequence>MVYTTKFQEALSKTKELALTTESIQFGELLSVEEIKEVLQVCIQALYENGYTNSERLAGKCVPVNMLLNGLLGCSTNFKTYITIGDRYWAENDIYCQMSYQYILNELKAPDFSKPIQAHVWLTLSDGTIIDFTSEAHLDILYKRGDHPVEKCFQVIRPNDVIIEGVHRPFLIGDNFLFKSGAVQLSY</sequence>
<name>A0ABY3MXT7_9GAMM</name>